<feature type="compositionally biased region" description="Polar residues" evidence="5">
    <location>
        <begin position="1601"/>
        <end position="1611"/>
    </location>
</feature>
<evidence type="ECO:0000256" key="2">
    <source>
        <dbReference type="ARBA" id="ARBA00022525"/>
    </source>
</evidence>
<dbReference type="InterPro" id="IPR026466">
    <property type="entry name" value="Fim_isopep_form_D2_dom"/>
</dbReference>
<keyword evidence="1" id="KW-0134">Cell wall</keyword>
<protein>
    <submittedName>
        <fullName evidence="8">LPXTG cell wall surface protein</fullName>
    </submittedName>
</protein>
<dbReference type="InterPro" id="IPR041030">
    <property type="entry name" value="SHIRT"/>
</dbReference>
<dbReference type="PDB" id="7AVH">
    <property type="method" value="X-ray"/>
    <property type="resolution" value="1.35 A"/>
    <property type="chains" value="A=623-789"/>
</dbReference>
<feature type="region of interest" description="Disordered" evidence="5">
    <location>
        <begin position="565"/>
        <end position="588"/>
    </location>
</feature>
<reference evidence="10" key="2">
    <citation type="journal article" date="2013" name="PLoS ONE">
        <title>Structural and functional analysis of the N-terminal domain of the Streptococcus gordonii adhesin Sgo0707.</title>
        <authorList>
            <person name="Nylander A."/>
            <person name="Svensater G."/>
            <person name="Senadheera D.B."/>
            <person name="Cvitkovitch D.G."/>
            <person name="Davies J.R."/>
            <person name="Persson K."/>
        </authorList>
    </citation>
    <scope>X-RAY CRYSTALLOGRAPHY (2.09 ANGSTROMS) OF 36-458</scope>
</reference>
<dbReference type="PDB" id="7AVJ">
    <property type="method" value="X-ray"/>
    <property type="resolution" value="0.95 A"/>
    <property type="chains" value="A=544-627"/>
</dbReference>
<evidence type="ECO:0000256" key="5">
    <source>
        <dbReference type="SAM" id="MobiDB-lite"/>
    </source>
</evidence>
<organism evidence="8 9">
    <name type="scientific">Streptococcus gordonii (strain Challis / ATCC 35105 / BCRC 15272 / CH1 / DL1 / V288)</name>
    <dbReference type="NCBI Taxonomy" id="467705"/>
    <lineage>
        <taxon>Bacteria</taxon>
        <taxon>Bacillati</taxon>
        <taxon>Bacillota</taxon>
        <taxon>Bacilli</taxon>
        <taxon>Lactobacillales</taxon>
        <taxon>Streptococcaceae</taxon>
        <taxon>Streptococcus</taxon>
    </lineage>
</organism>
<evidence type="ECO:0000256" key="3">
    <source>
        <dbReference type="ARBA" id="ARBA00022729"/>
    </source>
</evidence>
<feature type="compositionally biased region" description="Polar residues" evidence="5">
    <location>
        <begin position="573"/>
        <end position="583"/>
    </location>
</feature>
<evidence type="ECO:0000313" key="8">
    <source>
        <dbReference type="EMBL" id="ABV10216.1"/>
    </source>
</evidence>
<keyword evidence="6" id="KW-1133">Transmembrane helix</keyword>
<dbReference type="Pfam" id="PF00746">
    <property type="entry name" value="Gram_pos_anchor"/>
    <property type="match status" value="1"/>
</dbReference>
<dbReference type="EMBL" id="CP000725">
    <property type="protein sequence ID" value="ABV10216.1"/>
    <property type="molecule type" value="Genomic_DNA"/>
</dbReference>
<dbReference type="NCBIfam" id="TIGR01167">
    <property type="entry name" value="LPXTG_anchor"/>
    <property type="match status" value="1"/>
</dbReference>
<dbReference type="Proteomes" id="UP000001131">
    <property type="component" value="Chromosome"/>
</dbReference>
<feature type="compositionally biased region" description="Polar residues" evidence="5">
    <location>
        <begin position="658"/>
        <end position="667"/>
    </location>
</feature>
<dbReference type="SMR" id="A8AW49"/>
<keyword evidence="3" id="KW-0732">Signal</keyword>
<dbReference type="RefSeq" id="WP_012000177.1">
    <property type="nucleotide sequence ID" value="NC_009785.1"/>
</dbReference>
<feature type="region of interest" description="Disordered" evidence="5">
    <location>
        <begin position="1561"/>
        <end position="1611"/>
    </location>
</feature>
<sequence length="1643" mass="179793">MKMRFATNFGRKTKAFIGLIVLFFSIFLLPIQSYAALEEIKNGTDISTLDIRKFNLNINNVSVLSKSQSVDQFHLSNPHYEYLSGGAYPGEMENFTLKVDKSKKQDQVFENPLSLKFTNIGTVNGKQVDAYLNFNKVTLHYLNTAQAESEMNSAQKSTVEFFSISELWESNAFEIGNVPYVDANHDYIMNKAFWIDADVTAEIRYADGTETDLKLVMKPTDIDAIDANNLKETFYVKNYQNDVNLRLMNNANVLVQEEASDRTSWIATQITGGSYNENNVSGLALRSNSNSMNFGYSSTETCSAVFGLYIEKIDPRPVLEVDPAEIPAKDGQDVTYKATFKVPVPGKDILAAPSSIEMVQKFDERLDYKELKVESGGVTLQEGRDYTIEKTGQTVTVKMTPEYLKGNSSSDIIITYKTATNKKVEEKGSEKIDNTVTLHVDNLSAPSNQVSTALLYEKHHEFVSGTPGKELPQEVKDLLPATEKNLSNGSQVTPTQPNKTEVKTAEGTWSFKSYDKTSETINGADAHFVGTWEFTPAPTYKATHEFVSGTPGKELPQEVKDLLPADQTDLKDGSQSTPTQPSKTEVKTAEGTWSFKSYDKTSETINEADVHFVGTWEFTPAPTYKATHEFMSGTPGKELPQEVKDLLPADQTDLKDGSQATPTQPSKTEVKTAEGTWSFKSYDKTSETINGADAHFVGTWEFTPAPTYKATHEFVSGTPGKELPQEVKDLLPADQTDLKDGSQATPTQPSKTEVKTTEGTWSFKSYDKTSETINGADAHFVGTWEFTPAPTYKATHEFVSGTPGKELPQEVKDLLPADQTDLKDGSQATPTQPSKTEVKTSEGTWSFKSYDKPSETINGADAHFVGTWEFTPAPTYKATHEFVSGTPGKELPREVKALLPVAQTDLKDGSQAMPTQPSKTEVKTAEGTWSFKSYDKPSETINGADAHFVGTWEFTPAPTYKATHEFVSGNPGKELPQEVKDLLPVAQTDLKDGSQAMPTQPSKTEVKTAEGTWSFKSYDKTSETINGADAHFVGTWEFTPAPTYKATHEFVSGTPGKELPQEVKDLLPVAQTDLKDGSQATPTKPSKTEVKTTEGTWSFKSYDKTSETINGADAHFVGTWEFTPAPTYKATHEFVSGTPGKELPQEVKDLLPVAQTDLKDGSQATPTQPSKTEVKTTEGTWSFKSYDKTSETVNGSDVKFVGTWEFTASPAPTVTHKAVHEFVSGTPGKELPQEVKALLPVDQTDLKDGIQVTPTQPSQTEVKTSEGTWSFKSYDKTSETVNGSDVKFVGTWEFTASPAPTVTHKAVHEFVSGTPGKELPQEVKALLPVDQTDLKDGIQVTPTQPSQTEVKTSEGTWSFKSYDKTSETVNGSDVKFVGTWEFTASPAPTVTHKAVHEFVSGTPGKELPQEVKSLLPADQTDLKDGSQVTPTQPSQTEVKTSEGTWSFKSYDKISETINGSDVKFVGTWEFTASPAPTYKATHEFVSGTPGKELPQEVKALLPADQTDLKDGSQVTPTQPSQTEVKTSEGTWSFKSYDKTLETINGADAHFVGTWEFTPALTPHKGSGNNTKSEEATTKNKNVLPGTGESSIKNKNVLPSIGESSTKNKNLLPNTGETSTVLLSMIGFAFAGLVGYVVRKKGKA</sequence>
<feature type="compositionally biased region" description="Polar residues" evidence="5">
    <location>
        <begin position="826"/>
        <end position="842"/>
    </location>
</feature>
<evidence type="ECO:0000256" key="4">
    <source>
        <dbReference type="ARBA" id="ARBA00023088"/>
    </source>
</evidence>
<evidence type="ECO:0007829" key="12">
    <source>
        <dbReference type="PDB" id="7AVJ"/>
    </source>
</evidence>
<keyword evidence="6" id="KW-0472">Membrane</keyword>
<dbReference type="PROSITE" id="PS50847">
    <property type="entry name" value="GRAM_POS_ANCHORING"/>
    <property type="match status" value="1"/>
</dbReference>
<name>A8AW49_STRGC</name>
<feature type="region of interest" description="Disordered" evidence="5">
    <location>
        <begin position="651"/>
        <end position="672"/>
    </location>
</feature>
<feature type="transmembrane region" description="Helical" evidence="6">
    <location>
        <begin position="1619"/>
        <end position="1637"/>
    </location>
</feature>
<dbReference type="Pfam" id="PF18873">
    <property type="entry name" value="Sgo0707_N1"/>
    <property type="match status" value="1"/>
</dbReference>
<feature type="region of interest" description="Disordered" evidence="5">
    <location>
        <begin position="1417"/>
        <end position="1441"/>
    </location>
</feature>
<feature type="region of interest" description="Disordered" evidence="5">
    <location>
        <begin position="817"/>
        <end position="842"/>
    </location>
</feature>
<feature type="compositionally biased region" description="Polar residues" evidence="5">
    <location>
        <begin position="1426"/>
        <end position="1441"/>
    </location>
</feature>
<feature type="region of interest" description="Disordered" evidence="5">
    <location>
        <begin position="733"/>
        <end position="757"/>
    </location>
</feature>
<reference evidence="8 9" key="1">
    <citation type="journal article" date="2007" name="J. Bacteriol.">
        <title>Genome-wide transcriptional changes in Streptococcus gordonii in response to competence signaling peptide.</title>
        <authorList>
            <person name="Vickerman M.M."/>
            <person name="Iobst S."/>
            <person name="Jesionowski A.M."/>
            <person name="Gill S.R."/>
        </authorList>
    </citation>
    <scope>NUCLEOTIDE SEQUENCE [LARGE SCALE GENOMIC DNA]</scope>
    <source>
        <strain evidence="9">Challis / ATCC 35105 / BCRC 15272 / CH1 / DL1 / V288</strain>
    </source>
</reference>
<dbReference type="Gene3D" id="2.60.40.740">
    <property type="match status" value="1"/>
</dbReference>
<evidence type="ECO:0000256" key="6">
    <source>
        <dbReference type="SAM" id="Phobius"/>
    </source>
</evidence>
<keyword evidence="4" id="KW-0572">Peptidoglycan-anchor</keyword>
<reference evidence="11 12" key="3">
    <citation type="journal article" date="2021" name="Proc. Natl. Acad. Sci. U.S.A.">
        <title>Periscope Proteins are variable-length regulators of bacterial cell surface interactions.</title>
        <authorList>
            <person name="Whelan F."/>
            <person name="Lafita A."/>
            <person name="Gilburt J."/>
            <person name="Degut C."/>
            <person name="Griffiths S.C."/>
            <person name="Jenkins H.T."/>
            <person name="St John A.N."/>
            <person name="Paci E."/>
            <person name="Moir J.W.B."/>
            <person name="Plevin M.J."/>
            <person name="Baumann C.G."/>
            <person name="Bateman A."/>
            <person name="Potts J.R."/>
        </authorList>
    </citation>
    <scope>X-RAY CRYSTALLOGRAPHY (0.82 ANGSTROMS) OF 1302-1389</scope>
</reference>
<keyword evidence="6" id="KW-0812">Transmembrane</keyword>
<keyword evidence="9" id="KW-1185">Reference proteome</keyword>
<dbReference type="PDBsum" id="4IGB"/>
<feature type="compositionally biased region" description="Polar residues" evidence="5">
    <location>
        <begin position="742"/>
        <end position="757"/>
    </location>
</feature>
<dbReference type="eggNOG" id="ENOG5032ZV3">
    <property type="taxonomic scope" value="Bacteria"/>
</dbReference>
<dbReference type="PDB" id="7AVK">
    <property type="method" value="X-ray"/>
    <property type="resolution" value="0.82 A"/>
    <property type="chains" value="A/B=1302-1389"/>
</dbReference>
<dbReference type="Pfam" id="PF18655">
    <property type="entry name" value="SHIRT"/>
    <property type="match status" value="13"/>
</dbReference>
<dbReference type="HOGENOM" id="CLU_003249_2_0_9"/>
<dbReference type="KEGG" id="sgo:SGO_0707"/>
<evidence type="ECO:0007829" key="10">
    <source>
        <dbReference type="PDB" id="4IGB"/>
    </source>
</evidence>
<accession>A8AW49</accession>
<evidence type="ECO:0000313" key="9">
    <source>
        <dbReference type="Proteomes" id="UP000001131"/>
    </source>
</evidence>
<keyword evidence="2" id="KW-0964">Secreted</keyword>
<evidence type="ECO:0000256" key="1">
    <source>
        <dbReference type="ARBA" id="ARBA00022512"/>
    </source>
</evidence>
<evidence type="ECO:0000259" key="7">
    <source>
        <dbReference type="PROSITE" id="PS50847"/>
    </source>
</evidence>
<gene>
    <name evidence="8" type="ordered locus">SGO_0707</name>
</gene>
<dbReference type="STRING" id="467705.SGO_0707"/>
<dbReference type="InterPro" id="IPR046473">
    <property type="entry name" value="Sgo0707-like_N2"/>
</dbReference>
<dbReference type="InterPro" id="IPR043630">
    <property type="entry name" value="Sgo0707_N1"/>
</dbReference>
<dbReference type="Pfam" id="PF20623">
    <property type="entry name" value="Sgo0707_N2"/>
    <property type="match status" value="1"/>
</dbReference>
<proteinExistence type="evidence at protein level"/>
<dbReference type="InterPro" id="IPR019931">
    <property type="entry name" value="LPXTG_anchor"/>
</dbReference>
<dbReference type="EvolutionaryTrace" id="A8AW49"/>
<dbReference type="PDB" id="4IGB">
    <property type="method" value="X-ray"/>
    <property type="resolution" value="2.09 A"/>
    <property type="chains" value="A/B/C/D=36-458"/>
</dbReference>
<feature type="domain" description="Gram-positive cocci surface proteins LPxTG" evidence="7">
    <location>
        <begin position="1611"/>
        <end position="1643"/>
    </location>
</feature>
<dbReference type="NCBIfam" id="TIGR04226">
    <property type="entry name" value="RrgB_K2N_iso_D2"/>
    <property type="match status" value="1"/>
</dbReference>
<keyword evidence="10 11" id="KW-0002">3D-structure</keyword>
<evidence type="ECO:0007829" key="11">
    <source>
        <dbReference type="PDB" id="7AVH"/>
    </source>
</evidence>